<protein>
    <submittedName>
        <fullName evidence="1">Uncharacterized protein</fullName>
    </submittedName>
</protein>
<proteinExistence type="predicted"/>
<accession>A0A8S9MP27</accession>
<gene>
    <name evidence="1" type="ORF">F2Q69_00053753</name>
</gene>
<dbReference type="AlphaFoldDB" id="A0A8S9MP27"/>
<dbReference type="Proteomes" id="UP000712600">
    <property type="component" value="Unassembled WGS sequence"/>
</dbReference>
<evidence type="ECO:0000313" key="1">
    <source>
        <dbReference type="EMBL" id="KAF3485635.1"/>
    </source>
</evidence>
<dbReference type="EMBL" id="QGKX02002183">
    <property type="protein sequence ID" value="KAF3485635.1"/>
    <property type="molecule type" value="Genomic_DNA"/>
</dbReference>
<organism evidence="1 2">
    <name type="scientific">Brassica cretica</name>
    <name type="common">Mustard</name>
    <dbReference type="NCBI Taxonomy" id="69181"/>
    <lineage>
        <taxon>Eukaryota</taxon>
        <taxon>Viridiplantae</taxon>
        <taxon>Streptophyta</taxon>
        <taxon>Embryophyta</taxon>
        <taxon>Tracheophyta</taxon>
        <taxon>Spermatophyta</taxon>
        <taxon>Magnoliopsida</taxon>
        <taxon>eudicotyledons</taxon>
        <taxon>Gunneridae</taxon>
        <taxon>Pentapetalae</taxon>
        <taxon>rosids</taxon>
        <taxon>malvids</taxon>
        <taxon>Brassicales</taxon>
        <taxon>Brassicaceae</taxon>
        <taxon>Brassiceae</taxon>
        <taxon>Brassica</taxon>
    </lineage>
</organism>
<sequence length="123" mass="13834">MWSSDCYLPRSDDSLPASLSLKPISILPINDPSSPSYDVYDDVVPIDGDEDSPFLGFEYFEKNIQAMDSKIVEDSSFAPLPNKDIFKEFIDVSHIEAVIKRLWIQSVAHKTYGRSITAPTHPI</sequence>
<name>A0A8S9MP27_BRACR</name>
<reference evidence="1" key="1">
    <citation type="submission" date="2019-12" db="EMBL/GenBank/DDBJ databases">
        <title>Genome sequencing and annotation of Brassica cretica.</title>
        <authorList>
            <person name="Studholme D.J."/>
            <person name="Sarris P."/>
        </authorList>
    </citation>
    <scope>NUCLEOTIDE SEQUENCE</scope>
    <source>
        <strain evidence="1">PFS-109/04</strain>
        <tissue evidence="1">Leaf</tissue>
    </source>
</reference>
<comment type="caution">
    <text evidence="1">The sequence shown here is derived from an EMBL/GenBank/DDBJ whole genome shotgun (WGS) entry which is preliminary data.</text>
</comment>
<evidence type="ECO:0000313" key="2">
    <source>
        <dbReference type="Proteomes" id="UP000712600"/>
    </source>
</evidence>